<dbReference type="RefSeq" id="WP_169594312.1">
    <property type="nucleotide sequence ID" value="NZ_VCQU01000015.1"/>
</dbReference>
<sequence length="219" mass="23845">MPDKNASKRWTGQRRDLKLRRESWGFAVGSTLFALGAAPLYVSAVDARLDNTTYFIGSLFFTIAGFVQLRLSGRPVPNAESHKIEKYDWWAALVQFIGTLLFNVSTGAALIIGLTVDESRDWVWRPDILGSVGFLVSSALAVIATTETDKLWDPHARNWRSTWFNMLGSVAFGVSAGAAFVTPSGKLEDATVANMGTLIGAICFLVAALLMRAPRSKSA</sequence>
<feature type="transmembrane region" description="Helical" evidence="1">
    <location>
        <begin position="193"/>
        <end position="211"/>
    </location>
</feature>
<reference evidence="2 3" key="2">
    <citation type="submission" date="2020-06" db="EMBL/GenBank/DDBJ databases">
        <title>Antribacter stalactiti gen. nov., sp. nov., a new member of the family Nacardiaceae isolated from a cave.</title>
        <authorList>
            <person name="Kim I.S."/>
        </authorList>
    </citation>
    <scope>NUCLEOTIDE SEQUENCE [LARGE SCALE GENOMIC DNA]</scope>
    <source>
        <strain evidence="2 3">YC2-7</strain>
    </source>
</reference>
<feature type="transmembrane region" description="Helical" evidence="1">
    <location>
        <begin position="122"/>
        <end position="143"/>
    </location>
</feature>
<dbReference type="EMBL" id="VCQU01000015">
    <property type="protein sequence ID" value="NMN99238.1"/>
    <property type="molecule type" value="Genomic_DNA"/>
</dbReference>
<feature type="transmembrane region" description="Helical" evidence="1">
    <location>
        <begin position="92"/>
        <end position="116"/>
    </location>
</feature>
<feature type="transmembrane region" description="Helical" evidence="1">
    <location>
        <begin position="163"/>
        <end position="181"/>
    </location>
</feature>
<evidence type="ECO:0008006" key="4">
    <source>
        <dbReference type="Google" id="ProtNLM"/>
    </source>
</evidence>
<keyword evidence="1" id="KW-1133">Transmembrane helix</keyword>
<evidence type="ECO:0000256" key="1">
    <source>
        <dbReference type="SAM" id="Phobius"/>
    </source>
</evidence>
<evidence type="ECO:0000313" key="2">
    <source>
        <dbReference type="EMBL" id="NMN99238.1"/>
    </source>
</evidence>
<dbReference type="Proteomes" id="UP000535543">
    <property type="component" value="Unassembled WGS sequence"/>
</dbReference>
<keyword evidence="1" id="KW-0472">Membrane</keyword>
<protein>
    <recommendedName>
        <fullName evidence="4">YrhK domain-containing protein</fullName>
    </recommendedName>
</protein>
<gene>
    <name evidence="2" type="ORF">FGL95_29870</name>
</gene>
<evidence type="ECO:0000313" key="3">
    <source>
        <dbReference type="Proteomes" id="UP000535543"/>
    </source>
</evidence>
<organism evidence="2 3">
    <name type="scientific">Antrihabitans stalactiti</name>
    <dbReference type="NCBI Taxonomy" id="2584121"/>
    <lineage>
        <taxon>Bacteria</taxon>
        <taxon>Bacillati</taxon>
        <taxon>Actinomycetota</taxon>
        <taxon>Actinomycetes</taxon>
        <taxon>Mycobacteriales</taxon>
        <taxon>Nocardiaceae</taxon>
        <taxon>Antrihabitans</taxon>
    </lineage>
</organism>
<proteinExistence type="predicted"/>
<keyword evidence="3" id="KW-1185">Reference proteome</keyword>
<name>A0A848KMR9_9NOCA</name>
<accession>A0A848KMR9</accession>
<reference evidence="2 3" key="1">
    <citation type="submission" date="2019-05" db="EMBL/GenBank/DDBJ databases">
        <authorList>
            <person name="Lee S.D."/>
        </authorList>
    </citation>
    <scope>NUCLEOTIDE SEQUENCE [LARGE SCALE GENOMIC DNA]</scope>
    <source>
        <strain evidence="2 3">YC2-7</strain>
    </source>
</reference>
<comment type="caution">
    <text evidence="2">The sequence shown here is derived from an EMBL/GenBank/DDBJ whole genome shotgun (WGS) entry which is preliminary data.</text>
</comment>
<dbReference type="AlphaFoldDB" id="A0A848KMR9"/>
<feature type="transmembrane region" description="Helical" evidence="1">
    <location>
        <begin position="54"/>
        <end position="71"/>
    </location>
</feature>
<keyword evidence="1" id="KW-0812">Transmembrane</keyword>
<feature type="transmembrane region" description="Helical" evidence="1">
    <location>
        <begin position="24"/>
        <end position="42"/>
    </location>
</feature>